<dbReference type="InterPro" id="IPR051380">
    <property type="entry name" value="pH-response_reg_palI/RIM9"/>
</dbReference>
<dbReference type="EMBL" id="MVGC01000202">
    <property type="protein sequence ID" value="RJE21834.1"/>
    <property type="molecule type" value="Genomic_DNA"/>
</dbReference>
<feature type="compositionally biased region" description="Low complexity" evidence="5">
    <location>
        <begin position="622"/>
        <end position="635"/>
    </location>
</feature>
<sequence>MLLKPATPLTILLLIAFVLLLLSVISTPIVKVIPLATFEDVDYGVFGYCKGGKCTNIHVGYTANDLSTTGDDFNLPSSARKSLSSILIVHPVAAFLTLICLCLAAAAHFHKPSHSPRYLLGLLILLLPTLLVTLLAFLVDILLFVPHLGWGGWIVLAATIIHVSCGVVTCAMRRTLVSRKARKRRIAENAEMSGENFYNRQNAAAAAAGLSGPNETDAKEAMVSGSPTSEGPTFATFRTNTRESDDDRTPLNSRTPPNDIGTAVSAPDPYPSRVVNNSSPYSTPRDEFGNPLPMAYGPGGRPNPGDARLRNQYSDGSMGPRRGPPPPGFVPRGRGGYPARGAYGRGGPYGAPRGRGGPMGPGRGVPPGMMGRGRGPPMGYGPGPGYGGASRGYDTYNLGVGPRPTPPPGEFVYDYGRPSPGPMRRPSPGPIGMAVSPDGDPMGQAIEMTPQPRRVGSTEPEGHTVPDPGTHALSADNYQEPTSPSSLYSRTESYVPPRSNWAQNTSPSPVHAYGAPPSRSPVHARSNSGSYYEDVEPRFADKQEGGSALPSALMPGHAGERAPPNPPDDVPDGSCSPTSSEISHFTSISERPINPRWRPPPIPEQQKTDVLLENNPDFELPAARSRGATTTAGGRMPPLPLPTERSRYPIP</sequence>
<evidence type="ECO:0000256" key="5">
    <source>
        <dbReference type="SAM" id="MobiDB-lite"/>
    </source>
</evidence>
<feature type="compositionally biased region" description="Gly residues" evidence="5">
    <location>
        <begin position="333"/>
        <end position="390"/>
    </location>
</feature>
<dbReference type="OrthoDB" id="2354757at2759"/>
<dbReference type="GO" id="GO:0032153">
    <property type="term" value="C:cell division site"/>
    <property type="evidence" value="ECO:0007669"/>
    <property type="project" value="TreeGrafter"/>
</dbReference>
<keyword evidence="4 6" id="KW-0472">Membrane</keyword>
<dbReference type="PANTHER" id="PTHR28013">
    <property type="entry name" value="PROTEIN DCV1-RELATED"/>
    <property type="match status" value="1"/>
</dbReference>
<comment type="subcellular location">
    <subcellularLocation>
        <location evidence="1">Membrane</location>
        <topology evidence="1">Multi-pass membrane protein</topology>
    </subcellularLocation>
</comment>
<feature type="compositionally biased region" description="Basic and acidic residues" evidence="5">
    <location>
        <begin position="240"/>
        <end position="249"/>
    </location>
</feature>
<protein>
    <submittedName>
        <fullName evidence="7">Uncharacterized protein</fullName>
    </submittedName>
</protein>
<dbReference type="STRING" id="2070753.A0A3A2ZR93"/>
<dbReference type="GO" id="GO:0005886">
    <property type="term" value="C:plasma membrane"/>
    <property type="evidence" value="ECO:0007669"/>
    <property type="project" value="InterPro"/>
</dbReference>
<evidence type="ECO:0000313" key="8">
    <source>
        <dbReference type="Proteomes" id="UP000266188"/>
    </source>
</evidence>
<gene>
    <name evidence="7" type="ORF">PHISCL_05818</name>
</gene>
<evidence type="ECO:0000256" key="2">
    <source>
        <dbReference type="ARBA" id="ARBA00022692"/>
    </source>
</evidence>
<evidence type="ECO:0000256" key="4">
    <source>
        <dbReference type="ARBA" id="ARBA00023136"/>
    </source>
</evidence>
<reference evidence="8" key="1">
    <citation type="submission" date="2017-02" db="EMBL/GenBank/DDBJ databases">
        <authorList>
            <person name="Tafer H."/>
            <person name="Lopandic K."/>
        </authorList>
    </citation>
    <scope>NUCLEOTIDE SEQUENCE [LARGE SCALE GENOMIC DNA]</scope>
    <source>
        <strain evidence="8">CBS 366.77</strain>
    </source>
</reference>
<evidence type="ECO:0000256" key="6">
    <source>
        <dbReference type="SAM" id="Phobius"/>
    </source>
</evidence>
<organism evidence="7 8">
    <name type="scientific">Aspergillus sclerotialis</name>
    <dbReference type="NCBI Taxonomy" id="2070753"/>
    <lineage>
        <taxon>Eukaryota</taxon>
        <taxon>Fungi</taxon>
        <taxon>Dikarya</taxon>
        <taxon>Ascomycota</taxon>
        <taxon>Pezizomycotina</taxon>
        <taxon>Eurotiomycetes</taxon>
        <taxon>Eurotiomycetidae</taxon>
        <taxon>Eurotiales</taxon>
        <taxon>Aspergillaceae</taxon>
        <taxon>Aspergillus</taxon>
        <taxon>Aspergillus subgen. Polypaecilum</taxon>
    </lineage>
</organism>
<name>A0A3A2ZR93_9EURO</name>
<keyword evidence="3 6" id="KW-1133">Transmembrane helix</keyword>
<dbReference type="AlphaFoldDB" id="A0A3A2ZR93"/>
<feature type="transmembrane region" description="Helical" evidence="6">
    <location>
        <begin position="118"/>
        <end position="144"/>
    </location>
</feature>
<feature type="transmembrane region" description="Helical" evidence="6">
    <location>
        <begin position="83"/>
        <end position="106"/>
    </location>
</feature>
<dbReference type="InterPro" id="IPR009571">
    <property type="entry name" value="SUR7/Rim9-like_fungi"/>
</dbReference>
<feature type="transmembrane region" description="Helical" evidence="6">
    <location>
        <begin position="150"/>
        <end position="172"/>
    </location>
</feature>
<dbReference type="GO" id="GO:0035838">
    <property type="term" value="C:growing cell tip"/>
    <property type="evidence" value="ECO:0007669"/>
    <property type="project" value="TreeGrafter"/>
</dbReference>
<feature type="compositionally biased region" description="Polar residues" evidence="5">
    <location>
        <begin position="575"/>
        <end position="589"/>
    </location>
</feature>
<feature type="compositionally biased region" description="Basic and acidic residues" evidence="5">
    <location>
        <begin position="535"/>
        <end position="544"/>
    </location>
</feature>
<keyword evidence="2 6" id="KW-0812">Transmembrane</keyword>
<feature type="region of interest" description="Disordered" evidence="5">
    <location>
        <begin position="208"/>
        <end position="651"/>
    </location>
</feature>
<feature type="compositionally biased region" description="Polar residues" evidence="5">
    <location>
        <begin position="476"/>
        <end position="492"/>
    </location>
</feature>
<feature type="compositionally biased region" description="Polar residues" evidence="5">
    <location>
        <begin position="225"/>
        <end position="239"/>
    </location>
</feature>
<evidence type="ECO:0000256" key="1">
    <source>
        <dbReference type="ARBA" id="ARBA00004141"/>
    </source>
</evidence>
<evidence type="ECO:0000256" key="3">
    <source>
        <dbReference type="ARBA" id="ARBA00022989"/>
    </source>
</evidence>
<evidence type="ECO:0000313" key="7">
    <source>
        <dbReference type="EMBL" id="RJE21834.1"/>
    </source>
</evidence>
<dbReference type="PANTHER" id="PTHR28013:SF3">
    <property type="entry name" value="PROTEIN DCV1-RELATED"/>
    <property type="match status" value="1"/>
</dbReference>
<proteinExistence type="predicted"/>
<dbReference type="Proteomes" id="UP000266188">
    <property type="component" value="Unassembled WGS sequence"/>
</dbReference>
<accession>A0A3A2ZR93</accession>
<dbReference type="Pfam" id="PF06687">
    <property type="entry name" value="SUR7"/>
    <property type="match status" value="1"/>
</dbReference>
<comment type="caution">
    <text evidence="7">The sequence shown here is derived from an EMBL/GenBank/DDBJ whole genome shotgun (WGS) entry which is preliminary data.</text>
</comment>
<keyword evidence="8" id="KW-1185">Reference proteome</keyword>
<feature type="compositionally biased region" description="Pro residues" evidence="5">
    <location>
        <begin position="419"/>
        <end position="429"/>
    </location>
</feature>